<evidence type="ECO:0000313" key="4">
    <source>
        <dbReference type="EMBL" id="KAJ5709414.1"/>
    </source>
</evidence>
<dbReference type="InterPro" id="IPR001466">
    <property type="entry name" value="Beta-lactam-related"/>
</dbReference>
<proteinExistence type="inferred from homology"/>
<dbReference type="PANTHER" id="PTHR46825:SF15">
    <property type="entry name" value="BETA-LACTAMASE-RELATED DOMAIN-CONTAINING PROTEIN"/>
    <property type="match status" value="1"/>
</dbReference>
<sequence length="172" mass="19401">MLIFFLIDSFDIPGLAISVVQDKTGYGVSDIDISQLVSEDTLFLAGSTTKAFTAAAISLLVDDNQNYPNIQWDTPVHSIIPNDFSMIDPWYTDHVTLTDILSFYLIAQVYLVMTANLTPQEIVQRIRHLPLTAEIRTRFQYGNLMYIVATHILEIVTGQSLQSLFIDKYGHL</sequence>
<evidence type="ECO:0000256" key="2">
    <source>
        <dbReference type="SAM" id="SignalP"/>
    </source>
</evidence>
<keyword evidence="5" id="KW-1185">Reference proteome</keyword>
<dbReference type="EMBL" id="JAQJAN010000019">
    <property type="protein sequence ID" value="KAJ5709414.1"/>
    <property type="molecule type" value="Genomic_DNA"/>
</dbReference>
<evidence type="ECO:0000313" key="5">
    <source>
        <dbReference type="Proteomes" id="UP001215712"/>
    </source>
</evidence>
<dbReference type="AlphaFoldDB" id="A0AAD6HDA2"/>
<organism evidence="4 5">
    <name type="scientific">Penicillium malachiteum</name>
    <dbReference type="NCBI Taxonomy" id="1324776"/>
    <lineage>
        <taxon>Eukaryota</taxon>
        <taxon>Fungi</taxon>
        <taxon>Dikarya</taxon>
        <taxon>Ascomycota</taxon>
        <taxon>Pezizomycotina</taxon>
        <taxon>Eurotiomycetes</taxon>
        <taxon>Eurotiomycetidae</taxon>
        <taxon>Eurotiales</taxon>
        <taxon>Aspergillaceae</taxon>
        <taxon>Penicillium</taxon>
    </lineage>
</organism>
<feature type="domain" description="Beta-lactamase-related" evidence="3">
    <location>
        <begin position="11"/>
        <end position="165"/>
    </location>
</feature>
<gene>
    <name evidence="4" type="ORF">N7493_010748</name>
</gene>
<reference evidence="4" key="1">
    <citation type="journal article" date="2023" name="IMA Fungus">
        <title>Comparative genomic study of the Penicillium genus elucidates a diverse pangenome and 15 lateral gene transfer events.</title>
        <authorList>
            <person name="Petersen C."/>
            <person name="Sorensen T."/>
            <person name="Nielsen M.R."/>
            <person name="Sondergaard T.E."/>
            <person name="Sorensen J.L."/>
            <person name="Fitzpatrick D.A."/>
            <person name="Frisvad J.C."/>
            <person name="Nielsen K.L."/>
        </authorList>
    </citation>
    <scope>NUCLEOTIDE SEQUENCE</scope>
    <source>
        <strain evidence="4">IBT 17514</strain>
    </source>
</reference>
<dbReference type="Gene3D" id="3.40.710.10">
    <property type="entry name" value="DD-peptidase/beta-lactamase superfamily"/>
    <property type="match status" value="1"/>
</dbReference>
<feature type="chain" id="PRO_5042269609" description="Beta-lactamase-related domain-containing protein" evidence="2">
    <location>
        <begin position="17"/>
        <end position="172"/>
    </location>
</feature>
<name>A0AAD6HDA2_9EURO</name>
<reference evidence="4" key="2">
    <citation type="submission" date="2023-01" db="EMBL/GenBank/DDBJ databases">
        <authorList>
            <person name="Petersen C."/>
        </authorList>
    </citation>
    <scope>NUCLEOTIDE SEQUENCE</scope>
    <source>
        <strain evidence="4">IBT 17514</strain>
    </source>
</reference>
<comment type="similarity">
    <text evidence="1">Belongs to the peptidase S12 family.</text>
</comment>
<dbReference type="Pfam" id="PF00144">
    <property type="entry name" value="Beta-lactamase"/>
    <property type="match status" value="1"/>
</dbReference>
<dbReference type="Proteomes" id="UP001215712">
    <property type="component" value="Unassembled WGS sequence"/>
</dbReference>
<dbReference type="InterPro" id="IPR012338">
    <property type="entry name" value="Beta-lactam/transpept-like"/>
</dbReference>
<evidence type="ECO:0000256" key="1">
    <source>
        <dbReference type="ARBA" id="ARBA00038215"/>
    </source>
</evidence>
<comment type="caution">
    <text evidence="4">The sequence shown here is derived from an EMBL/GenBank/DDBJ whole genome shotgun (WGS) entry which is preliminary data.</text>
</comment>
<dbReference type="SUPFAM" id="SSF56601">
    <property type="entry name" value="beta-lactamase/transpeptidase-like"/>
    <property type="match status" value="1"/>
</dbReference>
<protein>
    <recommendedName>
        <fullName evidence="3">Beta-lactamase-related domain-containing protein</fullName>
    </recommendedName>
</protein>
<evidence type="ECO:0000259" key="3">
    <source>
        <dbReference type="Pfam" id="PF00144"/>
    </source>
</evidence>
<keyword evidence="2" id="KW-0732">Signal</keyword>
<feature type="signal peptide" evidence="2">
    <location>
        <begin position="1"/>
        <end position="16"/>
    </location>
</feature>
<dbReference type="InterPro" id="IPR050491">
    <property type="entry name" value="AmpC-like"/>
</dbReference>
<dbReference type="PANTHER" id="PTHR46825">
    <property type="entry name" value="D-ALANYL-D-ALANINE-CARBOXYPEPTIDASE/ENDOPEPTIDASE AMPH"/>
    <property type="match status" value="1"/>
</dbReference>
<accession>A0AAD6HDA2</accession>